<dbReference type="Gene3D" id="1.10.3880.10">
    <property type="entry name" value="Fe(II) trafficking protein YggX"/>
    <property type="match status" value="1"/>
</dbReference>
<protein>
    <recommendedName>
        <fullName evidence="2">Probable Fe(2+)-trafficking protein</fullName>
    </recommendedName>
</protein>
<comment type="similarity">
    <text evidence="2">Belongs to the Fe(2+)-trafficking protein family.</text>
</comment>
<dbReference type="GO" id="GO:0034599">
    <property type="term" value="P:cellular response to oxidative stress"/>
    <property type="evidence" value="ECO:0007669"/>
    <property type="project" value="TreeGrafter"/>
</dbReference>
<comment type="function">
    <text evidence="2">Could be a mediator in iron transactions between iron acquisition and iron-requiring processes, such as synthesis and/or repair of Fe-S clusters in biosynthetic enzymes.</text>
</comment>
<keyword evidence="1 2" id="KW-0408">Iron</keyword>
<dbReference type="KEGG" id="pbf:CFX0092_A0875"/>
<reference evidence="3" key="1">
    <citation type="submission" date="2016-01" db="EMBL/GenBank/DDBJ databases">
        <authorList>
            <person name="Mcilroy J.S."/>
            <person name="Karst M S."/>
            <person name="Albertsen M."/>
        </authorList>
    </citation>
    <scope>NUCLEOTIDE SEQUENCE</scope>
    <source>
        <strain evidence="3">Cfx-K</strain>
    </source>
</reference>
<sequence length="104" mass="11443">MTRETKTITVVQCVKLGQELPALDRPPFPGPLGQRIYDEISKYAYSQWQDQARLLINHYGLNMADPRSQEFLFEQMEAFLFDEGSGAAVAGAPVAGGKGGPARK</sequence>
<evidence type="ECO:0000313" key="4">
    <source>
        <dbReference type="Proteomes" id="UP000215027"/>
    </source>
</evidence>
<dbReference type="GO" id="GO:0005829">
    <property type="term" value="C:cytosol"/>
    <property type="evidence" value="ECO:0007669"/>
    <property type="project" value="TreeGrafter"/>
</dbReference>
<keyword evidence="4" id="KW-1185">Reference proteome</keyword>
<accession>A0A170PES2</accession>
<gene>
    <name evidence="3" type="ORF">CFX0092_A0875</name>
</gene>
<dbReference type="Proteomes" id="UP000215027">
    <property type="component" value="Chromosome I"/>
</dbReference>
<dbReference type="AlphaFoldDB" id="A0A170PES2"/>
<dbReference type="SUPFAM" id="SSF111148">
    <property type="entry name" value="YggX-like"/>
    <property type="match status" value="1"/>
</dbReference>
<evidence type="ECO:0000313" key="3">
    <source>
        <dbReference type="EMBL" id="CUS02753.2"/>
    </source>
</evidence>
<dbReference type="Pfam" id="PF04362">
    <property type="entry name" value="Iron_traffic"/>
    <property type="match status" value="1"/>
</dbReference>
<name>A0A170PES2_9CHLR</name>
<dbReference type="HAMAP" id="MF_00686">
    <property type="entry name" value="Fe_traffic_YggX"/>
    <property type="match status" value="1"/>
</dbReference>
<dbReference type="RefSeq" id="WP_095042330.1">
    <property type="nucleotide sequence ID" value="NZ_LN890655.1"/>
</dbReference>
<evidence type="ECO:0000256" key="1">
    <source>
        <dbReference type="ARBA" id="ARBA00023004"/>
    </source>
</evidence>
<dbReference type="PANTHER" id="PTHR36965:SF1">
    <property type="entry name" value="FE(2+)-TRAFFICKING PROTEIN-RELATED"/>
    <property type="match status" value="1"/>
</dbReference>
<proteinExistence type="inferred from homology"/>
<dbReference type="InterPro" id="IPR007457">
    <property type="entry name" value="Fe_traffick_prot_YggX"/>
</dbReference>
<dbReference type="EMBL" id="LN890655">
    <property type="protein sequence ID" value="CUS02753.2"/>
    <property type="molecule type" value="Genomic_DNA"/>
</dbReference>
<dbReference type="NCBIfam" id="NF003817">
    <property type="entry name" value="PRK05408.1"/>
    <property type="match status" value="1"/>
</dbReference>
<organism evidence="3 4">
    <name type="scientific">Candidatus Promineifilum breve</name>
    <dbReference type="NCBI Taxonomy" id="1806508"/>
    <lineage>
        <taxon>Bacteria</taxon>
        <taxon>Bacillati</taxon>
        <taxon>Chloroflexota</taxon>
        <taxon>Ardenticatenia</taxon>
        <taxon>Candidatus Promineifilales</taxon>
        <taxon>Candidatus Promineifilaceae</taxon>
        <taxon>Candidatus Promineifilum</taxon>
    </lineage>
</organism>
<dbReference type="GO" id="GO:0005506">
    <property type="term" value="F:iron ion binding"/>
    <property type="evidence" value="ECO:0007669"/>
    <property type="project" value="UniProtKB-UniRule"/>
</dbReference>
<dbReference type="InterPro" id="IPR036766">
    <property type="entry name" value="Fe_traffick_prot_YggX_sf"/>
</dbReference>
<evidence type="ECO:0000256" key="2">
    <source>
        <dbReference type="HAMAP-Rule" id="MF_00686"/>
    </source>
</evidence>
<dbReference type="OrthoDB" id="9804318at2"/>
<dbReference type="PANTHER" id="PTHR36965">
    <property type="entry name" value="FE(2+)-TRAFFICKING PROTEIN-RELATED"/>
    <property type="match status" value="1"/>
</dbReference>